<keyword evidence="2" id="KW-1185">Reference proteome</keyword>
<dbReference type="Proteomes" id="UP000050761">
    <property type="component" value="Unassembled WGS sequence"/>
</dbReference>
<dbReference type="AlphaFoldDB" id="A0A183G078"/>
<protein>
    <submittedName>
        <fullName evidence="3">Bestrophin homolog</fullName>
    </submittedName>
</protein>
<accession>A0A3P8DWH8</accession>
<organism evidence="2 3">
    <name type="scientific">Heligmosomoides polygyrus</name>
    <name type="common">Parasitic roundworm</name>
    <dbReference type="NCBI Taxonomy" id="6339"/>
    <lineage>
        <taxon>Eukaryota</taxon>
        <taxon>Metazoa</taxon>
        <taxon>Ecdysozoa</taxon>
        <taxon>Nematoda</taxon>
        <taxon>Chromadorea</taxon>
        <taxon>Rhabditida</taxon>
        <taxon>Rhabditina</taxon>
        <taxon>Rhabditomorpha</taxon>
        <taxon>Strongyloidea</taxon>
        <taxon>Heligmosomidae</taxon>
        <taxon>Heligmosomoides</taxon>
    </lineage>
</organism>
<evidence type="ECO:0000313" key="1">
    <source>
        <dbReference type="EMBL" id="VDO99715.1"/>
    </source>
</evidence>
<accession>A0A183G078</accession>
<dbReference type="EMBL" id="UZAH01028373">
    <property type="protein sequence ID" value="VDO99715.1"/>
    <property type="molecule type" value="Genomic_DNA"/>
</dbReference>
<sequence length="104" mass="11722">MVFLIMRFRIIKNTLTIGVTSDYDDIFRRYVCCLLIKQAPKLILGLFWAAGLRGICREEVKESLLNGDNDPHQPIVIAFDAYNRVTKSFGDDYSDTTSGPGNST</sequence>
<reference evidence="3" key="2">
    <citation type="submission" date="2019-09" db="UniProtKB">
        <authorList>
            <consortium name="WormBaseParasite"/>
        </authorList>
    </citation>
    <scope>IDENTIFICATION</scope>
</reference>
<evidence type="ECO:0000313" key="3">
    <source>
        <dbReference type="WBParaSite" id="HPBE_0001446801-mRNA-1"/>
    </source>
</evidence>
<gene>
    <name evidence="1" type="ORF">HPBE_LOCUS14469</name>
</gene>
<proteinExistence type="predicted"/>
<evidence type="ECO:0000313" key="2">
    <source>
        <dbReference type="Proteomes" id="UP000050761"/>
    </source>
</evidence>
<name>A0A183G078_HELPZ</name>
<reference evidence="1 2" key="1">
    <citation type="submission" date="2018-11" db="EMBL/GenBank/DDBJ databases">
        <authorList>
            <consortium name="Pathogen Informatics"/>
        </authorList>
    </citation>
    <scope>NUCLEOTIDE SEQUENCE [LARGE SCALE GENOMIC DNA]</scope>
</reference>
<dbReference type="WBParaSite" id="HPBE_0001446801-mRNA-1">
    <property type="protein sequence ID" value="HPBE_0001446801-mRNA-1"/>
    <property type="gene ID" value="HPBE_0001446801"/>
</dbReference>